<evidence type="ECO:0000256" key="1">
    <source>
        <dbReference type="SAM" id="MobiDB-lite"/>
    </source>
</evidence>
<feature type="chain" id="PRO_5020660754" evidence="2">
    <location>
        <begin position="31"/>
        <end position="194"/>
    </location>
</feature>
<dbReference type="AlphaFoldDB" id="A0A4P9Y6T2"/>
<organism evidence="3 4">
    <name type="scientific">Piptocephalis cylindrospora</name>
    <dbReference type="NCBI Taxonomy" id="1907219"/>
    <lineage>
        <taxon>Eukaryota</taxon>
        <taxon>Fungi</taxon>
        <taxon>Fungi incertae sedis</taxon>
        <taxon>Zoopagomycota</taxon>
        <taxon>Zoopagomycotina</taxon>
        <taxon>Zoopagomycetes</taxon>
        <taxon>Zoopagales</taxon>
        <taxon>Piptocephalidaceae</taxon>
        <taxon>Piptocephalis</taxon>
    </lineage>
</organism>
<feature type="region of interest" description="Disordered" evidence="1">
    <location>
        <begin position="27"/>
        <end position="63"/>
    </location>
</feature>
<keyword evidence="4" id="KW-1185">Reference proteome</keyword>
<reference evidence="4" key="1">
    <citation type="journal article" date="2018" name="Nat. Microbiol.">
        <title>Leveraging single-cell genomics to expand the fungal tree of life.</title>
        <authorList>
            <person name="Ahrendt S.R."/>
            <person name="Quandt C.A."/>
            <person name="Ciobanu D."/>
            <person name="Clum A."/>
            <person name="Salamov A."/>
            <person name="Andreopoulos B."/>
            <person name="Cheng J.F."/>
            <person name="Woyke T."/>
            <person name="Pelin A."/>
            <person name="Henrissat B."/>
            <person name="Reynolds N.K."/>
            <person name="Benny G.L."/>
            <person name="Smith M.E."/>
            <person name="James T.Y."/>
            <person name="Grigoriev I.V."/>
        </authorList>
    </citation>
    <scope>NUCLEOTIDE SEQUENCE [LARGE SCALE GENOMIC DNA]</scope>
</reference>
<evidence type="ECO:0000313" key="3">
    <source>
        <dbReference type="EMBL" id="RKP14404.1"/>
    </source>
</evidence>
<feature type="signal peptide" evidence="2">
    <location>
        <begin position="1"/>
        <end position="30"/>
    </location>
</feature>
<dbReference type="EMBL" id="KZ987839">
    <property type="protein sequence ID" value="RKP14404.1"/>
    <property type="molecule type" value="Genomic_DNA"/>
</dbReference>
<accession>A0A4P9Y6T2</accession>
<dbReference type="OrthoDB" id="10632870at2759"/>
<proteinExistence type="predicted"/>
<dbReference type="Proteomes" id="UP000267251">
    <property type="component" value="Unassembled WGS sequence"/>
</dbReference>
<sequence length="194" mass="19332">MHFPSTTSLLQTLAIAGVASLGLSSSSAMASPSSSRQGQANALQRRSPAAPVSHPTDGPHSLQRRSPCGGWGNGCGGWGNGCGGWGGGCDGWGSGCGGWGGGCDGWGNGCGGWGGGCGGWGGGCGGWCDPFSAFSACSDQSCCNNQNRNFNDFNSQHCAADHVENDCISSVNANDCCNQADCCNSNVNSVFGGC</sequence>
<protein>
    <submittedName>
        <fullName evidence="3">Uncharacterized protein</fullName>
    </submittedName>
</protein>
<gene>
    <name evidence="3" type="ORF">BJ684DRAFT_15265</name>
</gene>
<name>A0A4P9Y6T2_9FUNG</name>
<keyword evidence="2" id="KW-0732">Signal</keyword>
<evidence type="ECO:0000256" key="2">
    <source>
        <dbReference type="SAM" id="SignalP"/>
    </source>
</evidence>
<evidence type="ECO:0000313" key="4">
    <source>
        <dbReference type="Proteomes" id="UP000267251"/>
    </source>
</evidence>